<dbReference type="EMBL" id="DYZF01000249">
    <property type="protein sequence ID" value="HJE52243.1"/>
    <property type="molecule type" value="Genomic_DNA"/>
</dbReference>
<organism evidence="1 2">
    <name type="scientific">Tessaracoccus flavescens</name>
    <dbReference type="NCBI Taxonomy" id="399497"/>
    <lineage>
        <taxon>Bacteria</taxon>
        <taxon>Bacillati</taxon>
        <taxon>Actinomycetota</taxon>
        <taxon>Actinomycetes</taxon>
        <taxon>Propionibacteriales</taxon>
        <taxon>Propionibacteriaceae</taxon>
        <taxon>Tessaracoccus</taxon>
    </lineage>
</organism>
<accession>A0A921EPF3</accession>
<reference evidence="1" key="1">
    <citation type="journal article" date="2021" name="PeerJ">
        <title>Extensive microbial diversity within the chicken gut microbiome revealed by metagenomics and culture.</title>
        <authorList>
            <person name="Gilroy R."/>
            <person name="Ravi A."/>
            <person name="Getino M."/>
            <person name="Pursley I."/>
            <person name="Horton D.L."/>
            <person name="Alikhan N.F."/>
            <person name="Baker D."/>
            <person name="Gharbi K."/>
            <person name="Hall N."/>
            <person name="Watson M."/>
            <person name="Adriaenssens E.M."/>
            <person name="Foster-Nyarko E."/>
            <person name="Jarju S."/>
            <person name="Secka A."/>
            <person name="Antonio M."/>
            <person name="Oren A."/>
            <person name="Chaudhuri R.R."/>
            <person name="La Ragione R."/>
            <person name="Hildebrand F."/>
            <person name="Pallen M.J."/>
        </authorList>
    </citation>
    <scope>NUCLEOTIDE SEQUENCE</scope>
    <source>
        <strain evidence="1">ChiGjej3B3-7470</strain>
    </source>
</reference>
<protein>
    <submittedName>
        <fullName evidence="1">SgcJ/EcaC family oxidoreductase</fullName>
    </submittedName>
</protein>
<dbReference type="Gene3D" id="3.10.450.50">
    <property type="match status" value="1"/>
</dbReference>
<evidence type="ECO:0000313" key="1">
    <source>
        <dbReference type="EMBL" id="HJE52243.1"/>
    </source>
</evidence>
<dbReference type="SUPFAM" id="SSF54427">
    <property type="entry name" value="NTF2-like"/>
    <property type="match status" value="1"/>
</dbReference>
<dbReference type="InterPro" id="IPR011944">
    <property type="entry name" value="Steroid_delta5-4_isomerase"/>
</dbReference>
<dbReference type="Proteomes" id="UP000712713">
    <property type="component" value="Unassembled WGS sequence"/>
</dbReference>
<dbReference type="NCBIfam" id="TIGR02246">
    <property type="entry name" value="SgcJ/EcaC family oxidoreductase"/>
    <property type="match status" value="1"/>
</dbReference>
<proteinExistence type="predicted"/>
<sequence length="57" mass="6447">MLERPVDIAYAFAHAWSEQDADAVASLFVDDASFVNVVGMWWHSKERIRSAHAQASR</sequence>
<dbReference type="InterPro" id="IPR032710">
    <property type="entry name" value="NTF2-like_dom_sf"/>
</dbReference>
<comment type="caution">
    <text evidence="1">The sequence shown here is derived from an EMBL/GenBank/DDBJ whole genome shotgun (WGS) entry which is preliminary data.</text>
</comment>
<name>A0A921EPF3_9ACTN</name>
<gene>
    <name evidence="1" type="ORF">K8V15_09785</name>
</gene>
<evidence type="ECO:0000313" key="2">
    <source>
        <dbReference type="Proteomes" id="UP000712713"/>
    </source>
</evidence>
<reference evidence="1" key="2">
    <citation type="submission" date="2021-09" db="EMBL/GenBank/DDBJ databases">
        <authorList>
            <person name="Gilroy R."/>
        </authorList>
    </citation>
    <scope>NUCLEOTIDE SEQUENCE</scope>
    <source>
        <strain evidence="1">ChiGjej3B3-7470</strain>
    </source>
</reference>
<dbReference type="AlphaFoldDB" id="A0A921EPF3"/>